<evidence type="ECO:0000259" key="1">
    <source>
        <dbReference type="Pfam" id="PF01882"/>
    </source>
</evidence>
<dbReference type="PANTHER" id="PTHR34351">
    <property type="entry name" value="SLR1927 PROTEIN-RELATED"/>
    <property type="match status" value="1"/>
</dbReference>
<sequence>MVLFWFLLTTLIIVAIQQVLFRRFSFKGLEYSRKFVSRTCFQDDETMLVETLSNKKRLPIPWMYVESSLEASLQFSNQDNFSVSAGSHYQNHQSYFTLSSYQRIKRTHTLIPRRRGLYQLQTVTLTSGDLLGLTRQTKKIPLNSQLTVYPKPLELPLDHLPSHSWQGDQIVKRFILPDPFLTAGTRPYMYGDSLKSVNWKATARTGGLQVHQYEFTASRKLLIIVNVDDHEGMWKVVSNVDQIEWCINAAAGISKQAIEQGMECGFAANMRSLDQASSTWIAPARGEGHWYVILEQMSKLLLDRTEALHEMLLRYAEEWLTHHDLLIISSYWNEAGEQAAEQLRQQQNAVLVLRADELYEYSGNKEQGKEAVG</sequence>
<feature type="domain" description="DUF58" evidence="1">
    <location>
        <begin position="185"/>
        <end position="297"/>
    </location>
</feature>
<dbReference type="EMBL" id="JBHSTE010000002">
    <property type="protein sequence ID" value="MFC6332103.1"/>
    <property type="molecule type" value="Genomic_DNA"/>
</dbReference>
<gene>
    <name evidence="2" type="ORF">ACFP56_05665</name>
</gene>
<proteinExistence type="predicted"/>
<evidence type="ECO:0000313" key="2">
    <source>
        <dbReference type="EMBL" id="MFC6332103.1"/>
    </source>
</evidence>
<evidence type="ECO:0000313" key="3">
    <source>
        <dbReference type="Proteomes" id="UP001596233"/>
    </source>
</evidence>
<accession>A0ABW1V2A9</accession>
<comment type="caution">
    <text evidence="2">The sequence shown here is derived from an EMBL/GenBank/DDBJ whole genome shotgun (WGS) entry which is preliminary data.</text>
</comment>
<dbReference type="InterPro" id="IPR002881">
    <property type="entry name" value="DUF58"/>
</dbReference>
<protein>
    <submittedName>
        <fullName evidence="2">DUF58 domain-containing protein</fullName>
    </submittedName>
</protein>
<organism evidence="2 3">
    <name type="scientific">Paenibacillus septentrionalis</name>
    <dbReference type="NCBI Taxonomy" id="429342"/>
    <lineage>
        <taxon>Bacteria</taxon>
        <taxon>Bacillati</taxon>
        <taxon>Bacillota</taxon>
        <taxon>Bacilli</taxon>
        <taxon>Bacillales</taxon>
        <taxon>Paenibacillaceae</taxon>
        <taxon>Paenibacillus</taxon>
    </lineage>
</organism>
<name>A0ABW1V2A9_9BACL</name>
<dbReference type="PANTHER" id="PTHR34351:SF2">
    <property type="entry name" value="DUF58 DOMAIN-CONTAINING PROTEIN"/>
    <property type="match status" value="1"/>
</dbReference>
<dbReference type="RefSeq" id="WP_379232115.1">
    <property type="nucleotide sequence ID" value="NZ_JBHSTE010000002.1"/>
</dbReference>
<keyword evidence="3" id="KW-1185">Reference proteome</keyword>
<reference evidence="3" key="1">
    <citation type="journal article" date="2019" name="Int. J. Syst. Evol. Microbiol.">
        <title>The Global Catalogue of Microorganisms (GCM) 10K type strain sequencing project: providing services to taxonomists for standard genome sequencing and annotation.</title>
        <authorList>
            <consortium name="The Broad Institute Genomics Platform"/>
            <consortium name="The Broad Institute Genome Sequencing Center for Infectious Disease"/>
            <person name="Wu L."/>
            <person name="Ma J."/>
        </authorList>
    </citation>
    <scope>NUCLEOTIDE SEQUENCE [LARGE SCALE GENOMIC DNA]</scope>
    <source>
        <strain evidence="3">PCU 280</strain>
    </source>
</reference>
<dbReference type="Pfam" id="PF01882">
    <property type="entry name" value="DUF58"/>
    <property type="match status" value="1"/>
</dbReference>
<dbReference type="Proteomes" id="UP001596233">
    <property type="component" value="Unassembled WGS sequence"/>
</dbReference>